<dbReference type="RefSeq" id="WP_354364551.1">
    <property type="nucleotide sequence ID" value="NZ_JBEPLO010000006.1"/>
</dbReference>
<keyword evidence="3" id="KW-1185">Reference proteome</keyword>
<comment type="caution">
    <text evidence="2">The sequence shown here is derived from an EMBL/GenBank/DDBJ whole genome shotgun (WGS) entry which is preliminary data.</text>
</comment>
<name>A0ABV2FGJ7_9STRE</name>
<keyword evidence="1" id="KW-0472">Membrane</keyword>
<reference evidence="2 3" key="1">
    <citation type="submission" date="2024-06" db="EMBL/GenBank/DDBJ databases">
        <title>Genomic Encyclopedia of Type Strains, Phase IV (KMG-IV): sequencing the most valuable type-strain genomes for metagenomic binning, comparative biology and taxonomic classification.</title>
        <authorList>
            <person name="Goeker M."/>
        </authorList>
    </citation>
    <scope>NUCLEOTIDE SEQUENCE [LARGE SCALE GENOMIC DNA]</scope>
    <source>
        <strain evidence="2 3">DSM 28303</strain>
    </source>
</reference>
<organism evidence="2 3">
    <name type="scientific">Streptococcus rupicaprae</name>
    <dbReference type="NCBI Taxonomy" id="759619"/>
    <lineage>
        <taxon>Bacteria</taxon>
        <taxon>Bacillati</taxon>
        <taxon>Bacillota</taxon>
        <taxon>Bacilli</taxon>
        <taxon>Lactobacillales</taxon>
        <taxon>Streptococcaceae</taxon>
        <taxon>Streptococcus</taxon>
    </lineage>
</organism>
<keyword evidence="1" id="KW-1133">Transmembrane helix</keyword>
<sequence>MANVGAFSIIAMIISVLSTALTVFIAAHIVRYVFKDVIDKYLNK</sequence>
<gene>
    <name evidence="2" type="ORF">ABID29_000802</name>
</gene>
<accession>A0ABV2FGJ7</accession>
<feature type="transmembrane region" description="Helical" evidence="1">
    <location>
        <begin position="6"/>
        <end position="34"/>
    </location>
</feature>
<protein>
    <submittedName>
        <fullName evidence="2">Uncharacterized protein</fullName>
    </submittedName>
</protein>
<keyword evidence="1" id="KW-0812">Transmembrane</keyword>
<dbReference type="EMBL" id="JBEPLO010000006">
    <property type="protein sequence ID" value="MET3557692.1"/>
    <property type="molecule type" value="Genomic_DNA"/>
</dbReference>
<proteinExistence type="predicted"/>
<dbReference type="Proteomes" id="UP001549122">
    <property type="component" value="Unassembled WGS sequence"/>
</dbReference>
<evidence type="ECO:0000313" key="2">
    <source>
        <dbReference type="EMBL" id="MET3557692.1"/>
    </source>
</evidence>
<evidence type="ECO:0000256" key="1">
    <source>
        <dbReference type="SAM" id="Phobius"/>
    </source>
</evidence>
<evidence type="ECO:0000313" key="3">
    <source>
        <dbReference type="Proteomes" id="UP001549122"/>
    </source>
</evidence>